<reference evidence="1 2" key="1">
    <citation type="submission" date="2017-11" db="EMBL/GenBank/DDBJ databases">
        <title>Infants hospitalized years apart are colonized by the same room-sourced microbial strains.</title>
        <authorList>
            <person name="Brooks B."/>
            <person name="Olm M.R."/>
            <person name="Firek B.A."/>
            <person name="Baker R."/>
            <person name="Thomas B.C."/>
            <person name="Morowitz M.J."/>
            <person name="Banfield J.F."/>
        </authorList>
    </citation>
    <scope>NUCLEOTIDE SEQUENCE [LARGE SCALE GENOMIC DNA]</scope>
    <source>
        <strain evidence="1">S2_009_000_R2_76</strain>
    </source>
</reference>
<name>A0A2W5EZH9_9SPHI</name>
<dbReference type="EMBL" id="QFOI01000178">
    <property type="protein sequence ID" value="PZP47903.1"/>
    <property type="molecule type" value="Genomic_DNA"/>
</dbReference>
<evidence type="ECO:0000313" key="1">
    <source>
        <dbReference type="EMBL" id="PZP47903.1"/>
    </source>
</evidence>
<comment type="caution">
    <text evidence="1">The sequence shown here is derived from an EMBL/GenBank/DDBJ whole genome shotgun (WGS) entry which is preliminary data.</text>
</comment>
<evidence type="ECO:0000313" key="2">
    <source>
        <dbReference type="Proteomes" id="UP000249645"/>
    </source>
</evidence>
<dbReference type="InterPro" id="IPR053842">
    <property type="entry name" value="NikA-like"/>
</dbReference>
<protein>
    <recommendedName>
        <fullName evidence="3">Mobilization protein</fullName>
    </recommendedName>
</protein>
<proteinExistence type="predicted"/>
<evidence type="ECO:0008006" key="3">
    <source>
        <dbReference type="Google" id="ProtNLM"/>
    </source>
</evidence>
<gene>
    <name evidence="1" type="ORF">DI598_10575</name>
</gene>
<dbReference type="Proteomes" id="UP000249645">
    <property type="component" value="Unassembled WGS sequence"/>
</dbReference>
<accession>A0A2W5EZH9</accession>
<dbReference type="AlphaFoldDB" id="A0A2W5EZH9"/>
<dbReference type="Pfam" id="PF21983">
    <property type="entry name" value="NikA-like"/>
    <property type="match status" value="1"/>
</dbReference>
<organism evidence="1 2">
    <name type="scientific">Pseudopedobacter saltans</name>
    <dbReference type="NCBI Taxonomy" id="151895"/>
    <lineage>
        <taxon>Bacteria</taxon>
        <taxon>Pseudomonadati</taxon>
        <taxon>Bacteroidota</taxon>
        <taxon>Sphingobacteriia</taxon>
        <taxon>Sphingobacteriales</taxon>
        <taxon>Sphingobacteriaceae</taxon>
        <taxon>Pseudopedobacter</taxon>
    </lineage>
</organism>
<sequence length="108" mass="12603">MKQKTTRIYLRATSIEKTIIQQKANKCEMTISNFLIASARNVEIKLFKKTMPASMNKTVLALLQSANNFNQYTRYCHSDRLKNIGEEELHFYANRLYQLAIEIKNALQ</sequence>